<protein>
    <submittedName>
        <fullName evidence="8">Chain length determinant protein</fullName>
    </submittedName>
</protein>
<dbReference type="PANTHER" id="PTHR32309:SF31">
    <property type="entry name" value="CAPSULAR EXOPOLYSACCHARIDE FAMILY"/>
    <property type="match status" value="1"/>
</dbReference>
<evidence type="ECO:0000313" key="8">
    <source>
        <dbReference type="EMBL" id="MBH0115035.1"/>
    </source>
</evidence>
<keyword evidence="2" id="KW-1003">Cell membrane</keyword>
<keyword evidence="9" id="KW-1185">Reference proteome</keyword>
<evidence type="ECO:0000256" key="1">
    <source>
        <dbReference type="ARBA" id="ARBA00004651"/>
    </source>
</evidence>
<name>A0A931HF67_9SPHN</name>
<evidence type="ECO:0000256" key="3">
    <source>
        <dbReference type="ARBA" id="ARBA00022692"/>
    </source>
</evidence>
<dbReference type="GO" id="GO:0005886">
    <property type="term" value="C:plasma membrane"/>
    <property type="evidence" value="ECO:0007669"/>
    <property type="project" value="UniProtKB-SubCell"/>
</dbReference>
<dbReference type="EMBL" id="JADZGI010000007">
    <property type="protein sequence ID" value="MBH0115035.1"/>
    <property type="molecule type" value="Genomic_DNA"/>
</dbReference>
<reference evidence="8" key="1">
    <citation type="submission" date="2020-11" db="EMBL/GenBank/DDBJ databases">
        <title>Novosphingobium aureum sp. nov., a marine bacterium isolated from sediment of a salt flat.</title>
        <authorList>
            <person name="Yoo Y."/>
            <person name="Kim J.-J."/>
        </authorList>
    </citation>
    <scope>NUCLEOTIDE SEQUENCE</scope>
    <source>
        <strain evidence="8">YJ-S2-02</strain>
    </source>
</reference>
<feature type="transmembrane region" description="Helical" evidence="6">
    <location>
        <begin position="375"/>
        <end position="397"/>
    </location>
</feature>
<accession>A0A931HF67</accession>
<evidence type="ECO:0000256" key="5">
    <source>
        <dbReference type="ARBA" id="ARBA00023136"/>
    </source>
</evidence>
<keyword evidence="3 6" id="KW-0812">Transmembrane</keyword>
<dbReference type="AlphaFoldDB" id="A0A931HF67"/>
<gene>
    <name evidence="8" type="ORF">I5E68_18995</name>
</gene>
<dbReference type="PANTHER" id="PTHR32309">
    <property type="entry name" value="TYROSINE-PROTEIN KINASE"/>
    <property type="match status" value="1"/>
</dbReference>
<keyword evidence="5 6" id="KW-0472">Membrane</keyword>
<proteinExistence type="predicted"/>
<dbReference type="InterPro" id="IPR050445">
    <property type="entry name" value="Bact_polysacc_biosynth/exp"/>
</dbReference>
<evidence type="ECO:0000313" key="9">
    <source>
        <dbReference type="Proteomes" id="UP000617634"/>
    </source>
</evidence>
<feature type="transmembrane region" description="Helical" evidence="6">
    <location>
        <begin position="12"/>
        <end position="35"/>
    </location>
</feature>
<evidence type="ECO:0000256" key="6">
    <source>
        <dbReference type="SAM" id="Phobius"/>
    </source>
</evidence>
<keyword evidence="4 6" id="KW-1133">Transmembrane helix</keyword>
<dbReference type="RefSeq" id="WP_197167166.1">
    <property type="nucleotide sequence ID" value="NZ_JADZGI010000007.1"/>
</dbReference>
<sequence length="444" mass="47705">MSLLQLFRILWVRRAVFAISLVACLVLAGLAILILPEKYEAKSRLLLDLAKPDPVTQQVMSNSFAARAYIATQSELITDYRVAGEVVDKLGWTENPQKIAAYKASGAEGSVDLRRWLADQIIENTTAKALSSSNILEIIYAARTPDEARKIADLLRSAYVEQSIAFRQDGATRNSAWFRQQAEEVGKELTAAEEEKTAFEKKTGVILQNDYTDAQSERLRALSSQVPMQIPGGAAAIGPTASSSQLAQVDAQIASMSQTLGPNHPQMIALKQQRQALASAAAQERTAALAAARAASATGPSLTSQVANQQEKVLAQRGDVDQLRKMQARIDVLRDQFNKTMARSSELALEAASRDNGVTLLGNAVAPDSPASPKVLLILVGAVAAGLAIGFVIAIALELLKRRVRGVDDLSVAEVPVIGRIVSERPEDAVAANSWFARLGRKAA</sequence>
<organism evidence="8 9">
    <name type="scientific">Novosphingobium aureum</name>
    <dbReference type="NCBI Taxonomy" id="2792964"/>
    <lineage>
        <taxon>Bacteria</taxon>
        <taxon>Pseudomonadati</taxon>
        <taxon>Pseudomonadota</taxon>
        <taxon>Alphaproteobacteria</taxon>
        <taxon>Sphingomonadales</taxon>
        <taxon>Sphingomonadaceae</taxon>
        <taxon>Novosphingobium</taxon>
    </lineage>
</organism>
<dbReference type="Pfam" id="PF02706">
    <property type="entry name" value="Wzz"/>
    <property type="match status" value="1"/>
</dbReference>
<feature type="domain" description="Polysaccharide chain length determinant N-terminal" evidence="7">
    <location>
        <begin position="2"/>
        <end position="90"/>
    </location>
</feature>
<dbReference type="Proteomes" id="UP000617634">
    <property type="component" value="Unassembled WGS sequence"/>
</dbReference>
<evidence type="ECO:0000256" key="2">
    <source>
        <dbReference type="ARBA" id="ARBA00022475"/>
    </source>
</evidence>
<evidence type="ECO:0000256" key="4">
    <source>
        <dbReference type="ARBA" id="ARBA00022989"/>
    </source>
</evidence>
<evidence type="ECO:0000259" key="7">
    <source>
        <dbReference type="Pfam" id="PF02706"/>
    </source>
</evidence>
<comment type="caution">
    <text evidence="8">The sequence shown here is derived from an EMBL/GenBank/DDBJ whole genome shotgun (WGS) entry which is preliminary data.</text>
</comment>
<dbReference type="InterPro" id="IPR003856">
    <property type="entry name" value="LPS_length_determ_N"/>
</dbReference>
<comment type="subcellular location">
    <subcellularLocation>
        <location evidence="1">Cell membrane</location>
        <topology evidence="1">Multi-pass membrane protein</topology>
    </subcellularLocation>
</comment>